<dbReference type="RefSeq" id="WP_157751564.1">
    <property type="nucleotide sequence ID" value="NZ_BOMJ01000001.1"/>
</dbReference>
<dbReference type="CDD" id="cd07043">
    <property type="entry name" value="STAS_anti-anti-sigma_factors"/>
    <property type="match status" value="1"/>
</dbReference>
<sequence>MTAVSAGTGAGVQLICDGCGTSTTSGGCGMHDTEVVYVAMESSGWSGTAFARGPHHCPTCAADLVTRPAARQRHTGTDRVVVRLEATAAVVTVSGDVDLDVAVELWSVLEAAASARLTVVVDLTSAGTVDSIGVGALVRGRNTVQRRRGELVLAGASPFLRAVLRTMRLATAFPMFRTVEHALTVTRGRRILSSGTAC</sequence>
<dbReference type="PROSITE" id="PS50801">
    <property type="entry name" value="STAS"/>
    <property type="match status" value="1"/>
</dbReference>
<evidence type="ECO:0000313" key="2">
    <source>
        <dbReference type="EMBL" id="SDT21549.1"/>
    </source>
</evidence>
<dbReference type="STRING" id="113562.SAMN04489716_2878"/>
<feature type="domain" description="STAS" evidence="1">
    <location>
        <begin position="78"/>
        <end position="186"/>
    </location>
</feature>
<keyword evidence="3" id="KW-1185">Reference proteome</keyword>
<protein>
    <submittedName>
        <fullName evidence="2">Anti-anti-sigma factor</fullName>
    </submittedName>
</protein>
<name>A0A1H1YJU7_9ACTN</name>
<dbReference type="AlphaFoldDB" id="A0A1H1YJU7"/>
<gene>
    <name evidence="2" type="ORF">SAMN04489716_2878</name>
</gene>
<evidence type="ECO:0000259" key="1">
    <source>
        <dbReference type="PROSITE" id="PS50801"/>
    </source>
</evidence>
<dbReference type="OrthoDB" id="3297659at2"/>
<dbReference type="InterPro" id="IPR002645">
    <property type="entry name" value="STAS_dom"/>
</dbReference>
<dbReference type="PANTHER" id="PTHR33495:SF2">
    <property type="entry name" value="ANTI-SIGMA FACTOR ANTAGONIST TM_1081-RELATED"/>
    <property type="match status" value="1"/>
</dbReference>
<evidence type="ECO:0000313" key="3">
    <source>
        <dbReference type="Proteomes" id="UP000198688"/>
    </source>
</evidence>
<dbReference type="EMBL" id="LT629758">
    <property type="protein sequence ID" value="SDT21549.1"/>
    <property type="molecule type" value="Genomic_DNA"/>
</dbReference>
<dbReference type="GO" id="GO:0043856">
    <property type="term" value="F:anti-sigma factor antagonist activity"/>
    <property type="evidence" value="ECO:0007669"/>
    <property type="project" value="TreeGrafter"/>
</dbReference>
<proteinExistence type="predicted"/>
<accession>A0A1H1YJU7</accession>
<dbReference type="PANTHER" id="PTHR33495">
    <property type="entry name" value="ANTI-SIGMA FACTOR ANTAGONIST TM_1081-RELATED-RELATED"/>
    <property type="match status" value="1"/>
</dbReference>
<dbReference type="Proteomes" id="UP000198688">
    <property type="component" value="Chromosome I"/>
</dbReference>
<dbReference type="SUPFAM" id="SSF52091">
    <property type="entry name" value="SpoIIaa-like"/>
    <property type="match status" value="1"/>
</dbReference>
<dbReference type="Gene3D" id="3.30.750.24">
    <property type="entry name" value="STAS domain"/>
    <property type="match status" value="1"/>
</dbReference>
<organism evidence="2 3">
    <name type="scientific">Actinoplanes derwentensis</name>
    <dbReference type="NCBI Taxonomy" id="113562"/>
    <lineage>
        <taxon>Bacteria</taxon>
        <taxon>Bacillati</taxon>
        <taxon>Actinomycetota</taxon>
        <taxon>Actinomycetes</taxon>
        <taxon>Micromonosporales</taxon>
        <taxon>Micromonosporaceae</taxon>
        <taxon>Actinoplanes</taxon>
    </lineage>
</organism>
<dbReference type="InterPro" id="IPR036513">
    <property type="entry name" value="STAS_dom_sf"/>
</dbReference>
<reference evidence="2 3" key="1">
    <citation type="submission" date="2016-10" db="EMBL/GenBank/DDBJ databases">
        <authorList>
            <person name="de Groot N.N."/>
        </authorList>
    </citation>
    <scope>NUCLEOTIDE SEQUENCE [LARGE SCALE GENOMIC DNA]</scope>
    <source>
        <strain evidence="2 3">DSM 43941</strain>
    </source>
</reference>
<dbReference type="Pfam" id="PF01740">
    <property type="entry name" value="STAS"/>
    <property type="match status" value="1"/>
</dbReference>